<dbReference type="AlphaFoldDB" id="A0A565BTZ3"/>
<evidence type="ECO:0000313" key="4">
    <source>
        <dbReference type="Proteomes" id="UP000489600"/>
    </source>
</evidence>
<organism evidence="3 4">
    <name type="scientific">Arabis nemorensis</name>
    <dbReference type="NCBI Taxonomy" id="586526"/>
    <lineage>
        <taxon>Eukaryota</taxon>
        <taxon>Viridiplantae</taxon>
        <taxon>Streptophyta</taxon>
        <taxon>Embryophyta</taxon>
        <taxon>Tracheophyta</taxon>
        <taxon>Spermatophyta</taxon>
        <taxon>Magnoliopsida</taxon>
        <taxon>eudicotyledons</taxon>
        <taxon>Gunneridae</taxon>
        <taxon>Pentapetalae</taxon>
        <taxon>rosids</taxon>
        <taxon>malvids</taxon>
        <taxon>Brassicales</taxon>
        <taxon>Brassicaceae</taxon>
        <taxon>Arabideae</taxon>
        <taxon>Arabis</taxon>
    </lineage>
</organism>
<sequence length="61" mass="6122">MGIEGASPAMAPTSGSAESPGGFASGPSVGRASDAPSTVAPYSLFLNLIIFPIAFSLHIYH</sequence>
<keyword evidence="4" id="KW-1185">Reference proteome</keyword>
<keyword evidence="2" id="KW-0812">Transmembrane</keyword>
<dbReference type="EMBL" id="CABITT030000005">
    <property type="protein sequence ID" value="VVB04849.1"/>
    <property type="molecule type" value="Genomic_DNA"/>
</dbReference>
<keyword evidence="2" id="KW-0472">Membrane</keyword>
<evidence type="ECO:0000313" key="3">
    <source>
        <dbReference type="EMBL" id="VVB04849.1"/>
    </source>
</evidence>
<accession>A0A565BTZ3</accession>
<protein>
    <submittedName>
        <fullName evidence="3">Uncharacterized protein</fullName>
    </submittedName>
</protein>
<feature type="transmembrane region" description="Helical" evidence="2">
    <location>
        <begin position="39"/>
        <end position="60"/>
    </location>
</feature>
<gene>
    <name evidence="3" type="ORF">ANE_LOCUS15293</name>
</gene>
<dbReference type="Proteomes" id="UP000489600">
    <property type="component" value="Unassembled WGS sequence"/>
</dbReference>
<dbReference type="OrthoDB" id="10517531at2759"/>
<reference evidence="3" key="1">
    <citation type="submission" date="2019-07" db="EMBL/GenBank/DDBJ databases">
        <authorList>
            <person name="Dittberner H."/>
        </authorList>
    </citation>
    <scope>NUCLEOTIDE SEQUENCE [LARGE SCALE GENOMIC DNA]</scope>
</reference>
<evidence type="ECO:0000256" key="1">
    <source>
        <dbReference type="SAM" id="MobiDB-lite"/>
    </source>
</evidence>
<keyword evidence="2" id="KW-1133">Transmembrane helix</keyword>
<name>A0A565BTZ3_9BRAS</name>
<feature type="region of interest" description="Disordered" evidence="1">
    <location>
        <begin position="1"/>
        <end position="34"/>
    </location>
</feature>
<proteinExistence type="predicted"/>
<evidence type="ECO:0000256" key="2">
    <source>
        <dbReference type="SAM" id="Phobius"/>
    </source>
</evidence>
<comment type="caution">
    <text evidence="3">The sequence shown here is derived from an EMBL/GenBank/DDBJ whole genome shotgun (WGS) entry which is preliminary data.</text>
</comment>